<dbReference type="KEGG" id="spad:DVK44_08460"/>
<dbReference type="PANTHER" id="PTHR30543">
    <property type="entry name" value="CHROMATE REDUCTASE"/>
    <property type="match status" value="1"/>
</dbReference>
<feature type="region of interest" description="Disordered" evidence="1">
    <location>
        <begin position="1"/>
        <end position="23"/>
    </location>
</feature>
<evidence type="ECO:0000259" key="2">
    <source>
        <dbReference type="Pfam" id="PF03358"/>
    </source>
</evidence>
<dbReference type="GO" id="GO:0016491">
    <property type="term" value="F:oxidoreductase activity"/>
    <property type="evidence" value="ECO:0007669"/>
    <property type="project" value="InterPro"/>
</dbReference>
<organism evidence="3 4">
    <name type="scientific">Streptomyces paludis</name>
    <dbReference type="NCBI Taxonomy" id="2282738"/>
    <lineage>
        <taxon>Bacteria</taxon>
        <taxon>Bacillati</taxon>
        <taxon>Actinomycetota</taxon>
        <taxon>Actinomycetes</taxon>
        <taxon>Kitasatosporales</taxon>
        <taxon>Streptomycetaceae</taxon>
        <taxon>Streptomyces</taxon>
    </lineage>
</organism>
<dbReference type="InterPro" id="IPR050712">
    <property type="entry name" value="NAD(P)H-dep_reductase"/>
</dbReference>
<gene>
    <name evidence="3" type="ORF">DVK44_08460</name>
</gene>
<dbReference type="AlphaFoldDB" id="A0A345HLZ8"/>
<keyword evidence="4" id="KW-1185">Reference proteome</keyword>
<feature type="domain" description="NADPH-dependent FMN reductase-like" evidence="2">
    <location>
        <begin position="28"/>
        <end position="173"/>
    </location>
</feature>
<name>A0A345HLZ8_9ACTN</name>
<dbReference type="OrthoDB" id="9812295at2"/>
<evidence type="ECO:0000313" key="3">
    <source>
        <dbReference type="EMBL" id="AXG77722.1"/>
    </source>
</evidence>
<dbReference type="GO" id="GO:0005829">
    <property type="term" value="C:cytosol"/>
    <property type="evidence" value="ECO:0007669"/>
    <property type="project" value="TreeGrafter"/>
</dbReference>
<dbReference type="InterPro" id="IPR005025">
    <property type="entry name" value="FMN_Rdtase-like_dom"/>
</dbReference>
<evidence type="ECO:0000313" key="4">
    <source>
        <dbReference type="Proteomes" id="UP000253868"/>
    </source>
</evidence>
<dbReference type="EMBL" id="CP031194">
    <property type="protein sequence ID" value="AXG77722.1"/>
    <property type="molecule type" value="Genomic_DNA"/>
</dbReference>
<dbReference type="InterPro" id="IPR029039">
    <property type="entry name" value="Flavoprotein-like_sf"/>
</dbReference>
<accession>A0A345HLZ8</accession>
<dbReference type="Gene3D" id="3.40.50.360">
    <property type="match status" value="1"/>
</dbReference>
<reference evidence="4" key="1">
    <citation type="submission" date="2018-07" db="EMBL/GenBank/DDBJ databases">
        <authorList>
            <person name="Zhao J."/>
        </authorList>
    </citation>
    <scope>NUCLEOTIDE SEQUENCE [LARGE SCALE GENOMIC DNA]</scope>
    <source>
        <strain evidence="4">GSSD-12</strain>
    </source>
</reference>
<dbReference type="Pfam" id="PF03358">
    <property type="entry name" value="FMN_red"/>
    <property type="match status" value="1"/>
</dbReference>
<proteinExistence type="predicted"/>
<dbReference type="GO" id="GO:0010181">
    <property type="term" value="F:FMN binding"/>
    <property type="evidence" value="ECO:0007669"/>
    <property type="project" value="TreeGrafter"/>
</dbReference>
<dbReference type="Proteomes" id="UP000253868">
    <property type="component" value="Chromosome"/>
</dbReference>
<protein>
    <submittedName>
        <fullName evidence="3">NADPH-dependent oxidoreductase</fullName>
    </submittedName>
</protein>
<evidence type="ECO:0000256" key="1">
    <source>
        <dbReference type="SAM" id="MobiDB-lite"/>
    </source>
</evidence>
<sequence>MELTTEHESAAGGSGDKNPPLPGSRPLRLAVILGTNREGRFGPVIADWFLSRAAGHTDFRADLTDLIDIAELDLPTALSFRPAPAVRAELAKVTPRLAAADAFVVLTPEYNHSFPAPLKSLIDWHFHEWQAKPVGFVSYGGVSGGLRAVEQLRQVFAELHAVTVRDTVSFHRAGAHFDGEGRPKDPTEADAAAKAMLDQLAWWALALREAKSVRPYAA</sequence>
<dbReference type="PANTHER" id="PTHR30543:SF21">
    <property type="entry name" value="NAD(P)H-DEPENDENT FMN REDUCTASE LOT6"/>
    <property type="match status" value="1"/>
</dbReference>
<dbReference type="RefSeq" id="WP_114659089.1">
    <property type="nucleotide sequence ID" value="NZ_CP031194.1"/>
</dbReference>
<dbReference type="SUPFAM" id="SSF52218">
    <property type="entry name" value="Flavoproteins"/>
    <property type="match status" value="1"/>
</dbReference>